<dbReference type="EMBL" id="CM001555">
    <property type="protein sequence ID" value="EJG07575.1"/>
    <property type="molecule type" value="Genomic_DNA"/>
</dbReference>
<dbReference type="InterPro" id="IPR025646">
    <property type="entry name" value="DUF4350"/>
</dbReference>
<name>J1L495_9EURY</name>
<dbReference type="HOGENOM" id="CLU_060688_0_0_2"/>
<sequence length="300" mass="31441">MVVRIKFIRLAAAAIALLAVSVLFLHLSTTDHEFSRYNIGWNGTSVFAGNLEDAGGVVLHETADLPNYQDAVLLLIAPEGEIPDSEIGDYRAFLKRNNTLFISDESGASNKLLKEIGSDIRVIPGKIAGFDSGYADPLLPNGYPEGDHPLLEGVASIAFNHPAQVMGGEALVSSGIFSWYDLDGNGRMEVGEPSGRFVFISSQPVGGGEVIVCADPSILINTMLGRGVPGDGAIFADNLLSYRNTAILESAHSATAATGGIGQALAHLKASPPLQAGIMGACLLVAGIAWRRRVCPGGQS</sequence>
<evidence type="ECO:0000313" key="3">
    <source>
        <dbReference type="Proteomes" id="UP000005095"/>
    </source>
</evidence>
<keyword evidence="3" id="KW-1185">Reference proteome</keyword>
<dbReference type="OrthoDB" id="372296at2157"/>
<gene>
    <name evidence="2" type="ORF">Metli_1627</name>
</gene>
<feature type="domain" description="DUF4350" evidence="1">
    <location>
        <begin position="37"/>
        <end position="227"/>
    </location>
</feature>
<dbReference type="STRING" id="28892.Metli_1627"/>
<organism evidence="2 3">
    <name type="scientific">Methanofollis liminatans DSM 4140</name>
    <dbReference type="NCBI Taxonomy" id="28892"/>
    <lineage>
        <taxon>Archaea</taxon>
        <taxon>Methanobacteriati</taxon>
        <taxon>Methanobacteriota</taxon>
        <taxon>Stenosarchaea group</taxon>
        <taxon>Methanomicrobia</taxon>
        <taxon>Methanomicrobiales</taxon>
        <taxon>Methanomicrobiaceae</taxon>
        <taxon>Methanofollis</taxon>
    </lineage>
</organism>
<dbReference type="RefSeq" id="WP_004039333.1">
    <property type="nucleotide sequence ID" value="NZ_CM001555.1"/>
</dbReference>
<protein>
    <recommendedName>
        <fullName evidence="1">DUF4350 domain-containing protein</fullName>
    </recommendedName>
</protein>
<accession>J1L495</accession>
<dbReference type="AlphaFoldDB" id="J1L495"/>
<dbReference type="Pfam" id="PF14258">
    <property type="entry name" value="DUF4350"/>
    <property type="match status" value="1"/>
</dbReference>
<proteinExistence type="predicted"/>
<reference evidence="2 3" key="1">
    <citation type="submission" date="2011-08" db="EMBL/GenBank/DDBJ databases">
        <title>The complete genome of Methanofollis liminatans DSM 4140.</title>
        <authorList>
            <consortium name="US DOE Joint Genome Institute (JGI-PGF)"/>
            <person name="Lucas S."/>
            <person name="Han J."/>
            <person name="Lapidus A."/>
            <person name="Bruce D."/>
            <person name="Goodwin L."/>
            <person name="Pitluck S."/>
            <person name="Peters L."/>
            <person name="Kyrpides N."/>
            <person name="Mavromatis K."/>
            <person name="Ivanova N."/>
            <person name="Mikhailova N."/>
            <person name="Lu M."/>
            <person name="Detter J.C."/>
            <person name="Tapia R."/>
            <person name="Han C."/>
            <person name="Land M."/>
            <person name="Hauser L."/>
            <person name="Markowitz V."/>
            <person name="Cheng J.-F."/>
            <person name="Hugenholtz P."/>
            <person name="Woyke T."/>
            <person name="Wu D."/>
            <person name="Spring S."/>
            <person name="Schuler E."/>
            <person name="Brambilla E."/>
            <person name="Klenk H.-P."/>
            <person name="Eisen J.A."/>
        </authorList>
    </citation>
    <scope>NUCLEOTIDE SEQUENCE [LARGE SCALE GENOMIC DNA]</scope>
    <source>
        <strain evidence="2 3">DSM 4140</strain>
    </source>
</reference>
<dbReference type="Proteomes" id="UP000005095">
    <property type="component" value="Chromosome"/>
</dbReference>
<evidence type="ECO:0000259" key="1">
    <source>
        <dbReference type="Pfam" id="PF14258"/>
    </source>
</evidence>
<evidence type="ECO:0000313" key="2">
    <source>
        <dbReference type="EMBL" id="EJG07575.1"/>
    </source>
</evidence>